<dbReference type="Pfam" id="PF23344">
    <property type="entry name" value="ZP-N"/>
    <property type="match status" value="1"/>
</dbReference>
<evidence type="ECO:0000256" key="3">
    <source>
        <dbReference type="ARBA" id="ARBA00023157"/>
    </source>
</evidence>
<dbReference type="EMBL" id="AFYH01123297">
    <property type="status" value="NOT_ANNOTATED_CDS"/>
    <property type="molecule type" value="Genomic_DNA"/>
</dbReference>
<evidence type="ECO:0000256" key="2">
    <source>
        <dbReference type="ARBA" id="ARBA00022737"/>
    </source>
</evidence>
<dbReference type="PROSITE" id="PS51034">
    <property type="entry name" value="ZP_2"/>
    <property type="match status" value="1"/>
</dbReference>
<name>H3AJY1_LATCH</name>
<organism evidence="9 10">
    <name type="scientific">Latimeria chalumnae</name>
    <name type="common">Coelacanth</name>
    <dbReference type="NCBI Taxonomy" id="7897"/>
    <lineage>
        <taxon>Eukaryota</taxon>
        <taxon>Metazoa</taxon>
        <taxon>Chordata</taxon>
        <taxon>Craniata</taxon>
        <taxon>Vertebrata</taxon>
        <taxon>Euteleostomi</taxon>
        <taxon>Coelacanthiformes</taxon>
        <taxon>Coelacanthidae</taxon>
        <taxon>Latimeria</taxon>
    </lineage>
</organism>
<dbReference type="InterPro" id="IPR055356">
    <property type="entry name" value="ZP-N"/>
</dbReference>
<dbReference type="AlphaFoldDB" id="H3AJY1"/>
<dbReference type="PANTHER" id="PTHR14002">
    <property type="entry name" value="ENDOGLIN/TGF-BETA RECEPTOR TYPE III"/>
    <property type="match status" value="1"/>
</dbReference>
<dbReference type="Gene3D" id="2.60.40.4100">
    <property type="entry name" value="Zona pellucida, ZP-C domain"/>
    <property type="match status" value="1"/>
</dbReference>
<keyword evidence="4" id="KW-0325">Glycoprotein</keyword>
<comment type="caution">
    <text evidence="5">Lacks conserved residue(s) required for the propagation of feature annotation.</text>
</comment>
<evidence type="ECO:0000313" key="9">
    <source>
        <dbReference type="Ensembl" id="ENSLACP00000009952.1"/>
    </source>
</evidence>
<dbReference type="InterPro" id="IPR000859">
    <property type="entry name" value="CUB_dom"/>
</dbReference>
<dbReference type="InterPro" id="IPR035914">
    <property type="entry name" value="Sperma_CUB_dom_sf"/>
</dbReference>
<dbReference type="EMBL" id="AFYH01123295">
    <property type="status" value="NOT_ANNOTATED_CDS"/>
    <property type="molecule type" value="Genomic_DNA"/>
</dbReference>
<dbReference type="SMART" id="SM00042">
    <property type="entry name" value="CUB"/>
    <property type="match status" value="2"/>
</dbReference>
<keyword evidence="6" id="KW-0472">Membrane</keyword>
<evidence type="ECO:0000256" key="1">
    <source>
        <dbReference type="ARBA" id="ARBA00022729"/>
    </source>
</evidence>
<dbReference type="EMBL" id="AFYH01123300">
    <property type="status" value="NOT_ANNOTATED_CDS"/>
    <property type="molecule type" value="Genomic_DNA"/>
</dbReference>
<dbReference type="KEGG" id="lcm:102346913"/>
<evidence type="ECO:0000256" key="5">
    <source>
        <dbReference type="PROSITE-ProRule" id="PRU00059"/>
    </source>
</evidence>
<dbReference type="PANTHER" id="PTHR14002:SF27">
    <property type="entry name" value="CUB AND ZONA PELLUCIDA-LIKE DOMAIN-CONTAINING PROTEIN 1"/>
    <property type="match status" value="1"/>
</dbReference>
<dbReference type="InterPro" id="IPR055355">
    <property type="entry name" value="ZP-C"/>
</dbReference>
<keyword evidence="6" id="KW-1133">Transmembrane helix</keyword>
<evidence type="ECO:0000259" key="7">
    <source>
        <dbReference type="PROSITE" id="PS01180"/>
    </source>
</evidence>
<sequence>MDLGANQGCTWHIDNPVNESIRLIFSYLRLFSSPNCTNDFFEIYDGPSFNSVSLGRVCTSTSSVPVFKSSSNQMTLYMSTDSTSFDRKFFFLYYYITPNSLSEACGGYLRNPSGVISSPNYPNRHPPFSYCVWHIEVEENQRINLTVTDIWIEDDPNCRFDFLAIYDGPSTTSGLIGQICNKNKLTFESTTNRMTIVFSTDYSNSYRGFSATYDAYTIDTTSLTCTTDYMDVVINKSYLNVLGYRDFDLYLNDSSCRPQSTSSHVIFKIPLNGCGTVKKMNNGSITYHNTIRTSPTHNIIIRKKVLLINVQCKMEQDIIAEFMYITEDGIIINENNTGVYNISMSFYDSNSFITPVTQSPYYVDLNQELFVQANLYSSDYDLLVFVDTCVSSPTPDFGSQTYDLIRDGCVKDDTYSTLLAPSNHTARFKVNAFKFLNAHSLVYFQCKIMVCGAHDGLSPCTEGCMSRRKRDVSQPRRKIEVMVGPIQLRAHSKDYSGPRSQLKAEGKQSAQSNVPYITSLLAMVAVICALAVTTLKFYRNQQKGYSYQKLPMINGSE</sequence>
<keyword evidence="1" id="KW-0732">Signal</keyword>
<dbReference type="FunFam" id="2.60.120.290:FF:000004">
    <property type="entry name" value="Metalloendopeptidase"/>
    <property type="match status" value="1"/>
</dbReference>
<dbReference type="Proteomes" id="UP000008672">
    <property type="component" value="Unassembled WGS sequence"/>
</dbReference>
<dbReference type="Bgee" id="ENSLACG00000008770">
    <property type="expression patterns" value="Expressed in post-anal tail muscle and 4 other cell types or tissues"/>
</dbReference>
<dbReference type="PROSITE" id="PS01180">
    <property type="entry name" value="CUB"/>
    <property type="match status" value="2"/>
</dbReference>
<accession>H3AJY1</accession>
<feature type="domain" description="CUB" evidence="7">
    <location>
        <begin position="1"/>
        <end position="97"/>
    </location>
</feature>
<dbReference type="InterPro" id="IPR048290">
    <property type="entry name" value="ZP_chr"/>
</dbReference>
<reference evidence="10" key="1">
    <citation type="submission" date="2011-08" db="EMBL/GenBank/DDBJ databases">
        <title>The draft genome of Latimeria chalumnae.</title>
        <authorList>
            <person name="Di Palma F."/>
            <person name="Alfoldi J."/>
            <person name="Johnson J."/>
            <person name="Berlin A."/>
            <person name="Gnerre S."/>
            <person name="Jaffe D."/>
            <person name="MacCallum I."/>
            <person name="Young S."/>
            <person name="Walker B.J."/>
            <person name="Lander E."/>
            <person name="Lindblad-Toh K."/>
        </authorList>
    </citation>
    <scope>NUCLEOTIDE SEQUENCE [LARGE SCALE GENOMIC DNA]</scope>
    <source>
        <strain evidence="10">Wild caught</strain>
    </source>
</reference>
<proteinExistence type="predicted"/>
<dbReference type="Pfam" id="PF00431">
    <property type="entry name" value="CUB"/>
    <property type="match status" value="2"/>
</dbReference>
<dbReference type="GeneID" id="102346913"/>
<dbReference type="SUPFAM" id="SSF49854">
    <property type="entry name" value="Spermadhesin, CUB domain"/>
    <property type="match status" value="2"/>
</dbReference>
<dbReference type="EMBL" id="AFYH01123299">
    <property type="status" value="NOT_ANNOTATED_CDS"/>
    <property type="molecule type" value="Genomic_DNA"/>
</dbReference>
<feature type="domain" description="CUB" evidence="7">
    <location>
        <begin position="105"/>
        <end position="216"/>
    </location>
</feature>
<keyword evidence="6" id="KW-0812">Transmembrane</keyword>
<dbReference type="InterPro" id="IPR042235">
    <property type="entry name" value="ZP-C_dom"/>
</dbReference>
<dbReference type="Gene3D" id="2.60.40.3210">
    <property type="entry name" value="Zona pellucida, ZP-N domain"/>
    <property type="match status" value="1"/>
</dbReference>
<keyword evidence="10" id="KW-1185">Reference proteome</keyword>
<evidence type="ECO:0000256" key="4">
    <source>
        <dbReference type="ARBA" id="ARBA00023180"/>
    </source>
</evidence>
<dbReference type="GeneTree" id="ENSGT00950000183145"/>
<dbReference type="Pfam" id="PF00100">
    <property type="entry name" value="Zona_pellucida"/>
    <property type="match status" value="1"/>
</dbReference>
<dbReference type="SMART" id="SM00241">
    <property type="entry name" value="ZP"/>
    <property type="match status" value="1"/>
</dbReference>
<keyword evidence="2" id="KW-0677">Repeat</keyword>
<dbReference type="OMA" id="CEMEYNS"/>
<dbReference type="EMBL" id="AFYH01123298">
    <property type="status" value="NOT_ANNOTATED_CDS"/>
    <property type="molecule type" value="Genomic_DNA"/>
</dbReference>
<dbReference type="OrthoDB" id="10063988at2759"/>
<dbReference type="EMBL" id="AFYH01123296">
    <property type="status" value="NOT_ANNOTATED_CDS"/>
    <property type="molecule type" value="Genomic_DNA"/>
</dbReference>
<dbReference type="EMBL" id="AFYH01123301">
    <property type="status" value="NOT_ANNOTATED_CDS"/>
    <property type="molecule type" value="Genomic_DNA"/>
</dbReference>
<evidence type="ECO:0000313" key="10">
    <source>
        <dbReference type="Proteomes" id="UP000008672"/>
    </source>
</evidence>
<dbReference type="InterPro" id="IPR001507">
    <property type="entry name" value="ZP_dom"/>
</dbReference>
<dbReference type="Gene3D" id="2.60.120.290">
    <property type="entry name" value="Spermadhesin, CUB domain"/>
    <property type="match status" value="2"/>
</dbReference>
<keyword evidence="3" id="KW-1015">Disulfide bond</keyword>
<dbReference type="CDD" id="cd00041">
    <property type="entry name" value="CUB"/>
    <property type="match status" value="2"/>
</dbReference>
<feature type="transmembrane region" description="Helical" evidence="6">
    <location>
        <begin position="516"/>
        <end position="538"/>
    </location>
</feature>
<dbReference type="RefSeq" id="XP_064418872.1">
    <property type="nucleotide sequence ID" value="XM_064562802.1"/>
</dbReference>
<gene>
    <name evidence="9" type="primary">LOC102346913</name>
</gene>
<protein>
    <submittedName>
        <fullName evidence="9">CUB and zona pellucida like domains 1</fullName>
    </submittedName>
</protein>
<feature type="domain" description="ZP" evidence="8">
    <location>
        <begin position="224"/>
        <end position="467"/>
    </location>
</feature>
<reference evidence="9" key="3">
    <citation type="submission" date="2025-09" db="UniProtKB">
        <authorList>
            <consortium name="Ensembl"/>
        </authorList>
    </citation>
    <scope>IDENTIFICATION</scope>
</reference>
<evidence type="ECO:0000259" key="8">
    <source>
        <dbReference type="PROSITE" id="PS51034"/>
    </source>
</evidence>
<dbReference type="FunFam" id="2.60.40.4100:FF:000005">
    <property type="entry name" value="Deleted in malignant brain tumors 1"/>
    <property type="match status" value="1"/>
</dbReference>
<dbReference type="HOGENOM" id="CLU_024908_1_0_1"/>
<dbReference type="Ensembl" id="ENSLACT00000010029.1">
    <property type="protein sequence ID" value="ENSLACP00000009952.1"/>
    <property type="gene ID" value="ENSLACG00000008770.1"/>
</dbReference>
<dbReference type="PRINTS" id="PR00023">
    <property type="entry name" value="ZPELLUCIDA"/>
</dbReference>
<evidence type="ECO:0000256" key="6">
    <source>
        <dbReference type="SAM" id="Phobius"/>
    </source>
</evidence>
<reference evidence="9" key="2">
    <citation type="submission" date="2025-08" db="UniProtKB">
        <authorList>
            <consortium name="Ensembl"/>
        </authorList>
    </citation>
    <scope>IDENTIFICATION</scope>
</reference>